<keyword evidence="3" id="KW-1185">Reference proteome</keyword>
<gene>
    <name evidence="2" type="ORF">JK634_06080</name>
</gene>
<comment type="caution">
    <text evidence="2">The sequence shown here is derived from an EMBL/GenBank/DDBJ whole genome shotgun (WGS) entry which is preliminary data.</text>
</comment>
<keyword evidence="1" id="KW-1133">Transmembrane helix</keyword>
<sequence>MYSNVGVNLNKELTYLSKRKRIPRSKHANTNYCCEESLLETLENKYSNDMANIVDFIKDKAKTFKSSFSNSNNNAKNTQSHIECCSSKSKMDMKNMALMGIGALAVVYGIKALARHR</sequence>
<reference evidence="2" key="1">
    <citation type="submission" date="2021-01" db="EMBL/GenBank/DDBJ databases">
        <title>Genome public.</title>
        <authorList>
            <person name="Liu C."/>
            <person name="Sun Q."/>
        </authorList>
    </citation>
    <scope>NUCLEOTIDE SEQUENCE</scope>
    <source>
        <strain evidence="2">YIM B02565</strain>
    </source>
</reference>
<name>A0A937FGY8_9CLOT</name>
<evidence type="ECO:0000313" key="3">
    <source>
        <dbReference type="Proteomes" id="UP000623681"/>
    </source>
</evidence>
<dbReference type="AlphaFoldDB" id="A0A937FGY8"/>
<evidence type="ECO:0000256" key="1">
    <source>
        <dbReference type="SAM" id="Phobius"/>
    </source>
</evidence>
<accession>A0A937FGY8</accession>
<feature type="transmembrane region" description="Helical" evidence="1">
    <location>
        <begin position="96"/>
        <end position="114"/>
    </location>
</feature>
<evidence type="ECO:0000313" key="2">
    <source>
        <dbReference type="EMBL" id="MBL4931366.1"/>
    </source>
</evidence>
<dbReference type="Proteomes" id="UP000623681">
    <property type="component" value="Unassembled WGS sequence"/>
</dbReference>
<protein>
    <submittedName>
        <fullName evidence="2">Uncharacterized protein</fullName>
    </submittedName>
</protein>
<dbReference type="RefSeq" id="WP_202766747.1">
    <property type="nucleotide sequence ID" value="NZ_JAESWA010000019.1"/>
</dbReference>
<keyword evidence="1" id="KW-0472">Membrane</keyword>
<dbReference type="EMBL" id="JAESWA010000019">
    <property type="protein sequence ID" value="MBL4931366.1"/>
    <property type="molecule type" value="Genomic_DNA"/>
</dbReference>
<organism evidence="2 3">
    <name type="scientific">Clostridium paridis</name>
    <dbReference type="NCBI Taxonomy" id="2803863"/>
    <lineage>
        <taxon>Bacteria</taxon>
        <taxon>Bacillati</taxon>
        <taxon>Bacillota</taxon>
        <taxon>Clostridia</taxon>
        <taxon>Eubacteriales</taxon>
        <taxon>Clostridiaceae</taxon>
        <taxon>Clostridium</taxon>
    </lineage>
</organism>
<proteinExistence type="predicted"/>
<keyword evidence="1" id="KW-0812">Transmembrane</keyword>